<dbReference type="InterPro" id="IPR026096">
    <property type="entry name" value="R-trans_p"/>
</dbReference>
<dbReference type="GO" id="GO:0016020">
    <property type="term" value="C:membrane"/>
    <property type="evidence" value="ECO:0007669"/>
    <property type="project" value="UniProtKB-SubCell"/>
</dbReference>
<protein>
    <submittedName>
        <fullName evidence="9">Si:ch211-276k2.1 protein</fullName>
    </submittedName>
    <submittedName>
        <fullName evidence="11">Uncharacterized protein LOC565147</fullName>
    </submittedName>
</protein>
<dbReference type="ZFIN" id="ZDB-GENE-081022-201">
    <property type="gene designation" value="si:ch211-276k2.1"/>
</dbReference>
<reference evidence="11" key="5">
    <citation type="submission" date="2025-04" db="UniProtKB">
        <authorList>
            <consortium name="RefSeq"/>
        </authorList>
    </citation>
    <scope>IDENTIFICATION</scope>
    <source>
        <strain evidence="11">Tuebingen</strain>
    </source>
</reference>
<evidence type="ECO:0000256" key="3">
    <source>
        <dbReference type="ARBA" id="ARBA00022723"/>
    </source>
</evidence>
<accession>B3DKF1</accession>
<reference evidence="9" key="1">
    <citation type="submission" date="2008-04" db="EMBL/GenBank/DDBJ databases">
        <authorList>
            <consortium name="NIH - Zebrafish Gene Collection (ZGC) project"/>
        </authorList>
    </citation>
    <scope>NUCLEOTIDE SEQUENCE [LARGE SCALE MRNA]</scope>
</reference>
<keyword evidence="2" id="KW-0812">Transmembrane</keyword>
<evidence type="ECO:0000313" key="10">
    <source>
        <dbReference type="Proteomes" id="UP000000437"/>
    </source>
</evidence>
<dbReference type="Proteomes" id="UP000000437">
    <property type="component" value="Chromosome 22"/>
</dbReference>
<dbReference type="GO" id="GO:0008270">
    <property type="term" value="F:zinc ion binding"/>
    <property type="evidence" value="ECO:0007669"/>
    <property type="project" value="UniProtKB-KW"/>
</dbReference>
<dbReference type="GO" id="GO:0051205">
    <property type="term" value="P:protein insertion into membrane"/>
    <property type="evidence" value="ECO:0000318"/>
    <property type="project" value="GO_Central"/>
</dbReference>
<dbReference type="PANTHER" id="PTHR14402">
    <property type="entry name" value="RECEPTOR TRANSPORTING PROTEIN"/>
    <property type="match status" value="1"/>
</dbReference>
<dbReference type="KEGG" id="dre:565147"/>
<evidence type="ECO:0000313" key="9">
    <source>
        <dbReference type="EMBL" id="AAI63826.1"/>
    </source>
</evidence>
<dbReference type="Pfam" id="PF13695">
    <property type="entry name" value="Zn_ribbon_3CxxC"/>
    <property type="match status" value="1"/>
</dbReference>
<dbReference type="SMART" id="SM01328">
    <property type="entry name" value="zf-3CxxC"/>
    <property type="match status" value="1"/>
</dbReference>
<proteinExistence type="evidence at transcript level"/>
<evidence type="ECO:0000256" key="5">
    <source>
        <dbReference type="ARBA" id="ARBA00022833"/>
    </source>
</evidence>
<dbReference type="GO" id="GO:0031849">
    <property type="term" value="F:olfactory receptor binding"/>
    <property type="evidence" value="ECO:0000318"/>
    <property type="project" value="GO_Central"/>
</dbReference>
<dbReference type="AlphaFoldDB" id="B3DKF1"/>
<evidence type="ECO:0000256" key="2">
    <source>
        <dbReference type="ARBA" id="ARBA00022692"/>
    </source>
</evidence>
<keyword evidence="7" id="KW-0472">Membrane</keyword>
<evidence type="ECO:0000256" key="1">
    <source>
        <dbReference type="ARBA" id="ARBA00004167"/>
    </source>
</evidence>
<organism evidence="9">
    <name type="scientific">Danio rerio</name>
    <name type="common">Zebrafish</name>
    <name type="synonym">Brachydanio rerio</name>
    <dbReference type="NCBI Taxonomy" id="7955"/>
    <lineage>
        <taxon>Eukaryota</taxon>
        <taxon>Metazoa</taxon>
        <taxon>Chordata</taxon>
        <taxon>Craniata</taxon>
        <taxon>Vertebrata</taxon>
        <taxon>Euteleostomi</taxon>
        <taxon>Actinopterygii</taxon>
        <taxon>Neopterygii</taxon>
        <taxon>Teleostei</taxon>
        <taxon>Ostariophysi</taxon>
        <taxon>Cypriniformes</taxon>
        <taxon>Danionidae</taxon>
        <taxon>Danioninae</taxon>
        <taxon>Danio</taxon>
    </lineage>
</organism>
<keyword evidence="5" id="KW-0862">Zinc</keyword>
<evidence type="ECO:0000256" key="4">
    <source>
        <dbReference type="ARBA" id="ARBA00022771"/>
    </source>
</evidence>
<keyword evidence="10" id="KW-1185">Reference proteome</keyword>
<evidence type="ECO:0000256" key="7">
    <source>
        <dbReference type="ARBA" id="ARBA00023136"/>
    </source>
</evidence>
<keyword evidence="6" id="KW-1133">Transmembrane helix</keyword>
<evidence type="ECO:0000313" key="11">
    <source>
        <dbReference type="RefSeq" id="NP_001122192.1"/>
    </source>
</evidence>
<feature type="domain" description="3CxxC-type" evidence="8">
    <location>
        <begin position="44"/>
        <end position="155"/>
    </location>
</feature>
<dbReference type="EMBL" id="BC163827">
    <property type="protein sequence ID" value="AAI63827.1"/>
    <property type="molecule type" value="mRNA"/>
</dbReference>
<reference evidence="11" key="3">
    <citation type="journal article" date="2015" name="Nat. Commun.">
        <title>RFX transcription factors are essential for hearing in mice.</title>
        <authorList>
            <person name="Elkon R."/>
            <person name="Milon B."/>
            <person name="Morrison L."/>
            <person name="Shah M."/>
            <person name="Vijayakumar S."/>
            <person name="Racherla M."/>
            <person name="Leitch C.C."/>
            <person name="Silipino L."/>
            <person name="Hadi S."/>
            <person name="Weiss-Gayet M."/>
            <person name="Barras E."/>
            <person name="Schmid C.D."/>
            <person name="Ait-Lounis A."/>
            <person name="Barnes A."/>
            <person name="Song Y."/>
            <person name="Eisenman D.J."/>
            <person name="Eliyahu E."/>
            <person name="Frolenkov G.I."/>
            <person name="Strome S.E."/>
            <person name="Durand B."/>
            <person name="Zaghloul N.A."/>
            <person name="Jones S.M."/>
            <person name="Reith W."/>
            <person name="Hertzano R."/>
        </authorList>
    </citation>
    <scope>NUCLEOTIDE SEQUENCE</scope>
    <source>
        <strain evidence="11">Tuebingen</strain>
    </source>
</reference>
<gene>
    <name evidence="9 11 12" type="primary">si:ch211-276k2.1</name>
    <name evidence="11" type="synonym">zgc:195253</name>
    <name evidence="11" type="synonym">zgc:195254</name>
</gene>
<reference evidence="11" key="4">
    <citation type="journal article" date="2016" name="BMC Genomics">
        <title>Gene evolution and gene expression after whole genome duplication in fish: the PhyloFish database.</title>
        <authorList>
            <person name="Pasquier J."/>
            <person name="Cabau C."/>
            <person name="Nguyen T."/>
            <person name="Jouanno E."/>
            <person name="Severac D."/>
            <person name="Braasch I."/>
            <person name="Journot L."/>
            <person name="Pontarotti P."/>
            <person name="Klopp C."/>
            <person name="Postlethwait J.H."/>
            <person name="Guiguen Y."/>
            <person name="Bobe J."/>
        </authorList>
    </citation>
    <scope>NUCLEOTIDE SEQUENCE</scope>
    <source>
        <strain evidence="11">Tuebingen</strain>
    </source>
</reference>
<dbReference type="GeneID" id="565147"/>
<name>B3DKF1_DANRE</name>
<dbReference type="RefSeq" id="NP_001122192.1">
    <property type="nucleotide sequence ID" value="NM_001128720.2"/>
</dbReference>
<evidence type="ECO:0000313" key="12">
    <source>
        <dbReference type="ZFIN" id="ZDB-GENE-081022-201"/>
    </source>
</evidence>
<keyword evidence="3" id="KW-0479">Metal-binding</keyword>
<dbReference type="PANTHER" id="PTHR14402:SF8">
    <property type="entry name" value="RECEPTOR-TRANSPORTING PROTEIN 4"/>
    <property type="match status" value="1"/>
</dbReference>
<dbReference type="OrthoDB" id="8121437at2759"/>
<comment type="subcellular location">
    <subcellularLocation>
        <location evidence="1">Membrane</location>
        <topology evidence="1">Single-pass membrane protein</topology>
    </subcellularLocation>
</comment>
<dbReference type="InterPro" id="IPR027377">
    <property type="entry name" value="ZAR1/RTP1-5-like_Znf-3CxxC"/>
</dbReference>
<sequence length="161" mass="18435">MAYVWNSALQKKAGELHGDAWTIEIDETIEENGAAPSWHQYISGSFAQFRCSLCRRGWGSSKVKVVFHFNLNTASRRGTIKLRGFKQECKTCSAPQWERPQFPVENMDVLMEKLVKKIRMRCYRENLGETNRPPVFNGRIDGPHETAHCEACRLGRCSQAN</sequence>
<dbReference type="GO" id="GO:0006612">
    <property type="term" value="P:protein targeting to membrane"/>
    <property type="evidence" value="ECO:0000318"/>
    <property type="project" value="GO_Central"/>
</dbReference>
<evidence type="ECO:0000259" key="8">
    <source>
        <dbReference type="SMART" id="SM01328"/>
    </source>
</evidence>
<keyword evidence="4" id="KW-0863">Zinc-finger</keyword>
<evidence type="ECO:0000256" key="6">
    <source>
        <dbReference type="ARBA" id="ARBA00022989"/>
    </source>
</evidence>
<dbReference type="EMBL" id="BC163826">
    <property type="protein sequence ID" value="AAI63826.1"/>
    <property type="molecule type" value="mRNA"/>
</dbReference>
<dbReference type="AGR" id="ZFIN:ZDB-GENE-081022-201"/>
<reference evidence="10" key="2">
    <citation type="journal article" date="2013" name="Nature">
        <title>The zebrafish reference genome sequence and its relationship to the human genome.</title>
        <authorList>
            <consortium name="Genome Reference Consortium Zebrafish"/>
            <person name="Howe K."/>
            <person name="Clark M.D."/>
            <person name="Torroja C.F."/>
            <person name="Torrance J."/>
            <person name="Berthelot C."/>
            <person name="Muffato M."/>
            <person name="Collins J.E."/>
            <person name="Humphray S."/>
            <person name="McLaren K."/>
            <person name="Matthews L."/>
            <person name="McLaren S."/>
            <person name="Sealy I."/>
            <person name="Caccamo M."/>
            <person name="Churcher C."/>
            <person name="Scott C."/>
            <person name="Barrett J.C."/>
            <person name="Koch R."/>
            <person name="Rauch G.J."/>
            <person name="White S."/>
            <person name="Chow W."/>
            <person name="Kilian B."/>
            <person name="Quintais L.T."/>
            <person name="Guerra-Assuncao J.A."/>
            <person name="Zhou Y."/>
            <person name="Gu Y."/>
            <person name="Yen J."/>
            <person name="Vogel J.H."/>
            <person name="Eyre T."/>
            <person name="Redmond S."/>
            <person name="Banerjee R."/>
            <person name="Chi J."/>
            <person name="Fu B."/>
            <person name="Langley E."/>
            <person name="Maguire S.F."/>
            <person name="Laird G.K."/>
            <person name="Lloyd D."/>
            <person name="Kenyon E."/>
            <person name="Donaldson S."/>
            <person name="Sehra H."/>
            <person name="Almeida-King J."/>
            <person name="Loveland J."/>
            <person name="Trevanion S."/>
            <person name="Jones M."/>
            <person name="Quail M."/>
            <person name="Willey D."/>
            <person name="Hunt A."/>
            <person name="Burton J."/>
            <person name="Sims S."/>
            <person name="McLay K."/>
            <person name="Plumb B."/>
            <person name="Davis J."/>
            <person name="Clee C."/>
            <person name="Oliver K."/>
            <person name="Clark R."/>
            <person name="Riddle C."/>
            <person name="Elliot D."/>
            <person name="Eliott D."/>
            <person name="Threadgold G."/>
            <person name="Harden G."/>
            <person name="Ware D."/>
            <person name="Begum S."/>
            <person name="Mortimore B."/>
            <person name="Mortimer B."/>
            <person name="Kerry G."/>
            <person name="Heath P."/>
            <person name="Phillimore B."/>
            <person name="Tracey A."/>
            <person name="Corby N."/>
            <person name="Dunn M."/>
            <person name="Johnson C."/>
            <person name="Wood J."/>
            <person name="Clark S."/>
            <person name="Pelan S."/>
            <person name="Griffiths G."/>
            <person name="Smith M."/>
            <person name="Glithero R."/>
            <person name="Howden P."/>
            <person name="Barker N."/>
            <person name="Lloyd C."/>
            <person name="Stevens C."/>
            <person name="Harley J."/>
            <person name="Holt K."/>
            <person name="Panagiotidis G."/>
            <person name="Lovell J."/>
            <person name="Beasley H."/>
            <person name="Henderson C."/>
            <person name="Gordon D."/>
            <person name="Auger K."/>
            <person name="Wright D."/>
            <person name="Collins J."/>
            <person name="Raisen C."/>
            <person name="Dyer L."/>
            <person name="Leung K."/>
            <person name="Robertson L."/>
            <person name="Ambridge K."/>
            <person name="Leongamornlert D."/>
            <person name="McGuire S."/>
            <person name="Gilderthorp R."/>
            <person name="Griffiths C."/>
            <person name="Manthravadi D."/>
            <person name="Nichol S."/>
            <person name="Barker G."/>
            <person name="Whitehead S."/>
            <person name="Kay M."/>
            <person name="Brown J."/>
            <person name="Murnane C."/>
            <person name="Gray E."/>
            <person name="Humphries M."/>
            <person name="Sycamore N."/>
            <person name="Barker D."/>
            <person name="Saunders D."/>
            <person name="Wallis J."/>
            <person name="Babbage A."/>
            <person name="Hammond S."/>
            <person name="Mashreghi-Mohammadi M."/>
            <person name="Barr L."/>
            <person name="Martin S."/>
            <person name="Wray P."/>
            <person name="Ellington A."/>
            <person name="Matthews N."/>
            <person name="Ellwood M."/>
            <person name="Woodmansey R."/>
            <person name="Clark G."/>
            <person name="Cooper J."/>
            <person name="Cooper J."/>
            <person name="Tromans A."/>
            <person name="Grafham D."/>
            <person name="Skuce C."/>
            <person name="Pandian R."/>
            <person name="Andrews R."/>
            <person name="Harrison E."/>
            <person name="Kimberley A."/>
            <person name="Garnett J."/>
            <person name="Fosker N."/>
            <person name="Hall R."/>
            <person name="Garner P."/>
            <person name="Kelly D."/>
            <person name="Bird C."/>
            <person name="Palmer S."/>
            <person name="Gehring I."/>
            <person name="Berger A."/>
            <person name="Dooley C.M."/>
            <person name="Ersan-Urun Z."/>
            <person name="Eser C."/>
            <person name="Geiger H."/>
            <person name="Geisler M."/>
            <person name="Karotki L."/>
            <person name="Kirn A."/>
            <person name="Konantz J."/>
            <person name="Konantz M."/>
            <person name="Oberlander M."/>
            <person name="Rudolph-Geiger S."/>
            <person name="Teucke M."/>
            <person name="Lanz C."/>
            <person name="Raddatz G."/>
            <person name="Osoegawa K."/>
            <person name="Zhu B."/>
            <person name="Rapp A."/>
            <person name="Widaa S."/>
            <person name="Langford C."/>
            <person name="Yang F."/>
            <person name="Schuster S.C."/>
            <person name="Carter N.P."/>
            <person name="Harrow J."/>
            <person name="Ning Z."/>
            <person name="Herrero J."/>
            <person name="Searle S.M."/>
            <person name="Enright A."/>
            <person name="Geisler R."/>
            <person name="Plasterk R.H."/>
            <person name="Lee C."/>
            <person name="Westerfield M."/>
            <person name="de Jong P.J."/>
            <person name="Zon L.I."/>
            <person name="Postlethwait J.H."/>
            <person name="Nusslein-Volhard C."/>
            <person name="Hubbard T.J."/>
            <person name="Roest Crollius H."/>
            <person name="Rogers J."/>
            <person name="Stemple D.L."/>
        </authorList>
    </citation>
    <scope>NUCLEOTIDE SEQUENCE [LARGE SCALE GENOMIC DNA]</scope>
</reference>